<accession>A0A344TTP5</accession>
<feature type="transmembrane region" description="Helical" evidence="5">
    <location>
        <begin position="152"/>
        <end position="182"/>
    </location>
</feature>
<comment type="subcellular location">
    <subcellularLocation>
        <location evidence="5">Cell membrane</location>
        <topology evidence="5">Multi-pass membrane protein</topology>
    </subcellularLocation>
    <subcellularLocation>
        <location evidence="1">Membrane</location>
        <topology evidence="1">Multi-pass membrane protein</topology>
    </subcellularLocation>
</comment>
<keyword evidence="6" id="KW-0614">Plasmid</keyword>
<dbReference type="PANTHER" id="PTHR43701:SF2">
    <property type="entry name" value="MEMBRANE TRANSPORTER PROTEIN YJNA-RELATED"/>
    <property type="match status" value="1"/>
</dbReference>
<evidence type="ECO:0000313" key="7">
    <source>
        <dbReference type="Proteomes" id="UP000251993"/>
    </source>
</evidence>
<keyword evidence="7" id="KW-1185">Reference proteome</keyword>
<evidence type="ECO:0000256" key="1">
    <source>
        <dbReference type="ARBA" id="ARBA00004141"/>
    </source>
</evidence>
<dbReference type="InterPro" id="IPR002781">
    <property type="entry name" value="TM_pro_TauE-like"/>
</dbReference>
<feature type="transmembrane region" description="Helical" evidence="5">
    <location>
        <begin position="248"/>
        <end position="267"/>
    </location>
</feature>
<dbReference type="OrthoDB" id="8559161at2"/>
<comment type="similarity">
    <text evidence="5">Belongs to the 4-toluene sulfonate uptake permease (TSUP) (TC 2.A.102) family.</text>
</comment>
<reference evidence="6 7" key="1">
    <citation type="submission" date="2018-07" db="EMBL/GenBank/DDBJ databases">
        <title>Genome sequencing of Runella.</title>
        <authorList>
            <person name="Baek M.-G."/>
            <person name="Yi H."/>
        </authorList>
    </citation>
    <scope>NUCLEOTIDE SEQUENCE [LARGE SCALE GENOMIC DNA]</scope>
    <source>
        <strain evidence="6 7">HYN0085</strain>
        <plasmid evidence="6 7">unnamed6</plasmid>
    </source>
</reference>
<sequence length="268" mass="28623">MSSIEIFGFSASIFIGISLGLIGGGGSILTLPVLVYLLGINPVLSTAYSLFVVGTTSLVGSVNYMRKELVNYRAALVFAIPSFITVFLTRKYLVPAIPDSLFSVGGFEVTKNIGIMIFFAIVMLAASYSMIKEKKKHKNEEAGELKFNYPVIGLEGAVVGALTGLVGAGGGFLIIPALVVLAHLPMKMAVGTSLLIIAAKSLIGFIGDVSNLPVDWPFLLEFTGFSVVGIFVGSYLSKFVPSEKLKRAFGWFVLVMGIGIISKEIFFK</sequence>
<organism evidence="6 7">
    <name type="scientific">Runella rosea</name>
    <dbReference type="NCBI Taxonomy" id="2259595"/>
    <lineage>
        <taxon>Bacteria</taxon>
        <taxon>Pseudomonadati</taxon>
        <taxon>Bacteroidota</taxon>
        <taxon>Cytophagia</taxon>
        <taxon>Cytophagales</taxon>
        <taxon>Spirosomataceae</taxon>
        <taxon>Runella</taxon>
    </lineage>
</organism>
<evidence type="ECO:0000313" key="6">
    <source>
        <dbReference type="EMBL" id="AXE22016.1"/>
    </source>
</evidence>
<feature type="transmembrane region" description="Helical" evidence="5">
    <location>
        <begin position="43"/>
        <end position="62"/>
    </location>
</feature>
<evidence type="ECO:0000256" key="5">
    <source>
        <dbReference type="RuleBase" id="RU363041"/>
    </source>
</evidence>
<feature type="transmembrane region" description="Helical" evidence="5">
    <location>
        <begin position="74"/>
        <end position="93"/>
    </location>
</feature>
<keyword evidence="5" id="KW-1003">Cell membrane</keyword>
<dbReference type="KEGG" id="run:DR864_29575"/>
<dbReference type="Proteomes" id="UP000251993">
    <property type="component" value="Plasmid unnamed6"/>
</dbReference>
<keyword evidence="2 5" id="KW-0812">Transmembrane</keyword>
<proteinExistence type="inferred from homology"/>
<geneLocation type="plasmid" evidence="6 7">
    <name>unnamed6</name>
</geneLocation>
<dbReference type="GO" id="GO:0005886">
    <property type="term" value="C:plasma membrane"/>
    <property type="evidence" value="ECO:0007669"/>
    <property type="project" value="UniProtKB-SubCell"/>
</dbReference>
<dbReference type="RefSeq" id="WP_114070756.1">
    <property type="nucleotide sequence ID" value="NZ_CP030856.1"/>
</dbReference>
<name>A0A344TTP5_9BACT</name>
<evidence type="ECO:0000256" key="3">
    <source>
        <dbReference type="ARBA" id="ARBA00022989"/>
    </source>
</evidence>
<dbReference type="PANTHER" id="PTHR43701">
    <property type="entry name" value="MEMBRANE TRANSPORTER PROTEIN MJ0441-RELATED"/>
    <property type="match status" value="1"/>
</dbReference>
<evidence type="ECO:0000256" key="4">
    <source>
        <dbReference type="ARBA" id="ARBA00023136"/>
    </source>
</evidence>
<protein>
    <recommendedName>
        <fullName evidence="5">Probable membrane transporter protein</fullName>
    </recommendedName>
</protein>
<feature type="transmembrane region" description="Helical" evidence="5">
    <location>
        <begin position="113"/>
        <end position="131"/>
    </location>
</feature>
<dbReference type="InterPro" id="IPR051598">
    <property type="entry name" value="TSUP/Inactive_protease-like"/>
</dbReference>
<dbReference type="AlphaFoldDB" id="A0A344TTP5"/>
<dbReference type="Pfam" id="PF01925">
    <property type="entry name" value="TauE"/>
    <property type="match status" value="1"/>
</dbReference>
<keyword evidence="3 5" id="KW-1133">Transmembrane helix</keyword>
<gene>
    <name evidence="6" type="ORF">DR864_29575</name>
</gene>
<feature type="transmembrane region" description="Helical" evidence="5">
    <location>
        <begin position="218"/>
        <end position="236"/>
    </location>
</feature>
<keyword evidence="4 5" id="KW-0472">Membrane</keyword>
<feature type="transmembrane region" description="Helical" evidence="5">
    <location>
        <begin position="12"/>
        <end position="37"/>
    </location>
</feature>
<dbReference type="EMBL" id="CP030856">
    <property type="protein sequence ID" value="AXE22016.1"/>
    <property type="molecule type" value="Genomic_DNA"/>
</dbReference>
<evidence type="ECO:0000256" key="2">
    <source>
        <dbReference type="ARBA" id="ARBA00022692"/>
    </source>
</evidence>